<keyword evidence="11 13" id="KW-0443">Lipid metabolism</keyword>
<gene>
    <name evidence="13" type="primary">lpxK</name>
    <name evidence="14" type="ORF">LPB138_06115</name>
</gene>
<evidence type="ECO:0000256" key="5">
    <source>
        <dbReference type="ARBA" id="ARBA00022516"/>
    </source>
</evidence>
<dbReference type="STRING" id="1850246.LPB138_06115"/>
<comment type="pathway">
    <text evidence="2 13">Glycolipid biosynthesis; lipid IV(A) biosynthesis; lipid IV(A) from (3R)-3-hydroxytetradecanoyl-[acyl-carrier-protein] and UDP-N-acetyl-alpha-D-glucosamine: step 6/6.</text>
</comment>
<evidence type="ECO:0000256" key="13">
    <source>
        <dbReference type="HAMAP-Rule" id="MF_00409"/>
    </source>
</evidence>
<dbReference type="PANTHER" id="PTHR42724:SF1">
    <property type="entry name" value="TETRAACYLDISACCHARIDE 4'-KINASE, MITOCHONDRIAL-RELATED"/>
    <property type="match status" value="1"/>
</dbReference>
<dbReference type="UniPathway" id="UPA00359">
    <property type="reaction ID" value="UER00482"/>
</dbReference>
<evidence type="ECO:0000313" key="15">
    <source>
        <dbReference type="Proteomes" id="UP000176050"/>
    </source>
</evidence>
<accession>A0A1D8P6V3</accession>
<feature type="binding site" evidence="13">
    <location>
        <begin position="47"/>
        <end position="54"/>
    </location>
    <ligand>
        <name>ATP</name>
        <dbReference type="ChEBI" id="CHEBI:30616"/>
    </ligand>
</feature>
<dbReference type="EMBL" id="CP017478">
    <property type="protein sequence ID" value="AOW20277.1"/>
    <property type="molecule type" value="Genomic_DNA"/>
</dbReference>
<evidence type="ECO:0000256" key="6">
    <source>
        <dbReference type="ARBA" id="ARBA00022556"/>
    </source>
</evidence>
<reference evidence="14 15" key="1">
    <citation type="submission" date="2016-10" db="EMBL/GenBank/DDBJ databases">
        <title>Lutibacter sp. LPB0138, isolated from marine gastropod.</title>
        <authorList>
            <person name="Kim E."/>
            <person name="Yi H."/>
        </authorList>
    </citation>
    <scope>NUCLEOTIDE SEQUENCE [LARGE SCALE GENOMIC DNA]</scope>
    <source>
        <strain evidence="14 15">LPB0138</strain>
    </source>
</reference>
<dbReference type="AlphaFoldDB" id="A0A1D8P6V3"/>
<keyword evidence="9 13" id="KW-0418">Kinase</keyword>
<keyword evidence="15" id="KW-1185">Reference proteome</keyword>
<comment type="similarity">
    <text evidence="13">Belongs to the LpxK family.</text>
</comment>
<keyword evidence="10 13" id="KW-0067">ATP-binding</keyword>
<dbReference type="SUPFAM" id="SSF52540">
    <property type="entry name" value="P-loop containing nucleoside triphosphate hydrolases"/>
    <property type="match status" value="1"/>
</dbReference>
<evidence type="ECO:0000256" key="9">
    <source>
        <dbReference type="ARBA" id="ARBA00022777"/>
    </source>
</evidence>
<dbReference type="EC" id="2.7.1.130" evidence="3 13"/>
<keyword evidence="5 13" id="KW-0444">Lipid biosynthesis</keyword>
<name>A0A1D8P6V3_9FLAO</name>
<dbReference type="NCBIfam" id="TIGR00682">
    <property type="entry name" value="lpxK"/>
    <property type="match status" value="1"/>
</dbReference>
<evidence type="ECO:0000256" key="12">
    <source>
        <dbReference type="ARBA" id="ARBA00029757"/>
    </source>
</evidence>
<evidence type="ECO:0000256" key="11">
    <source>
        <dbReference type="ARBA" id="ARBA00023098"/>
    </source>
</evidence>
<evidence type="ECO:0000256" key="8">
    <source>
        <dbReference type="ARBA" id="ARBA00022741"/>
    </source>
</evidence>
<keyword evidence="8 13" id="KW-0547">Nucleotide-binding</keyword>
<dbReference type="KEGG" id="lul:LPB138_06115"/>
<comment type="function">
    <text evidence="1 13">Transfers the gamma-phosphate of ATP to the 4'-position of a tetraacyldisaccharide 1-phosphate intermediate (termed DS-1-P) to form tetraacyldisaccharide 1,4'-bis-phosphate (lipid IVA).</text>
</comment>
<protein>
    <recommendedName>
        <fullName evidence="4 13">Tetraacyldisaccharide 4'-kinase</fullName>
        <ecNumber evidence="3 13">2.7.1.130</ecNumber>
    </recommendedName>
    <alternativeName>
        <fullName evidence="12 13">Lipid A 4'-kinase</fullName>
    </alternativeName>
</protein>
<evidence type="ECO:0000256" key="4">
    <source>
        <dbReference type="ARBA" id="ARBA00016436"/>
    </source>
</evidence>
<dbReference type="RefSeq" id="WP_070236415.1">
    <property type="nucleotide sequence ID" value="NZ_CP017478.1"/>
</dbReference>
<evidence type="ECO:0000256" key="10">
    <source>
        <dbReference type="ARBA" id="ARBA00022840"/>
    </source>
</evidence>
<evidence type="ECO:0000256" key="1">
    <source>
        <dbReference type="ARBA" id="ARBA00002274"/>
    </source>
</evidence>
<sequence length="345" mass="39780">MSKVRKILYPISILYGEITKARNKMFDKGVLKSIKFEIPVIVVGNLSVGGTGKTPQIEYLIRLLKDQYRVAVLSRGYKRKSKGFIIASNKETAHTIGDEPFQYYKKFDDIIVAVDADRVNGIQQLKKIENPPEVILLDDAFQHRKVAAGFNILLTSYNDLYVDDSMLPSGNLREKIEGANRAQVIIVTKCPKKLDEREQYQIAAKLEPTLYQTVFFSTIEYDEVVKSNSSEMHIDELKDYEILLITGIANPKPLCSFLKSKKLKFEHLEFPDHHNFTKKDFLDIRKKINKFNSTKKLILTTEKDFVRLNENIDASYIEIRTKFLNHAQDFQKLIQNYVGESTRNS</sequence>
<dbReference type="GO" id="GO:0005886">
    <property type="term" value="C:plasma membrane"/>
    <property type="evidence" value="ECO:0007669"/>
    <property type="project" value="TreeGrafter"/>
</dbReference>
<organism evidence="14 15">
    <name type="scientific">Urechidicola croceus</name>
    <dbReference type="NCBI Taxonomy" id="1850246"/>
    <lineage>
        <taxon>Bacteria</taxon>
        <taxon>Pseudomonadati</taxon>
        <taxon>Bacteroidota</taxon>
        <taxon>Flavobacteriia</taxon>
        <taxon>Flavobacteriales</taxon>
        <taxon>Flavobacteriaceae</taxon>
        <taxon>Urechidicola</taxon>
    </lineage>
</organism>
<evidence type="ECO:0000256" key="3">
    <source>
        <dbReference type="ARBA" id="ARBA00012071"/>
    </source>
</evidence>
<dbReference type="GO" id="GO:0005524">
    <property type="term" value="F:ATP binding"/>
    <property type="evidence" value="ECO:0007669"/>
    <property type="project" value="UniProtKB-UniRule"/>
</dbReference>
<comment type="catalytic activity">
    <reaction evidence="13">
        <text>a lipid A disaccharide + ATP = a lipid IVA + ADP + H(+)</text>
        <dbReference type="Rhea" id="RHEA:67840"/>
        <dbReference type="ChEBI" id="CHEBI:15378"/>
        <dbReference type="ChEBI" id="CHEBI:30616"/>
        <dbReference type="ChEBI" id="CHEBI:176343"/>
        <dbReference type="ChEBI" id="CHEBI:176425"/>
        <dbReference type="ChEBI" id="CHEBI:456216"/>
        <dbReference type="EC" id="2.7.1.130"/>
    </reaction>
</comment>
<dbReference type="HAMAP" id="MF_00409">
    <property type="entry name" value="LpxK"/>
    <property type="match status" value="1"/>
</dbReference>
<keyword evidence="7 13" id="KW-0808">Transferase</keyword>
<proteinExistence type="inferred from homology"/>
<dbReference type="Pfam" id="PF02606">
    <property type="entry name" value="LpxK"/>
    <property type="match status" value="1"/>
</dbReference>
<evidence type="ECO:0000256" key="7">
    <source>
        <dbReference type="ARBA" id="ARBA00022679"/>
    </source>
</evidence>
<dbReference type="Proteomes" id="UP000176050">
    <property type="component" value="Chromosome"/>
</dbReference>
<dbReference type="InterPro" id="IPR003758">
    <property type="entry name" value="LpxK"/>
</dbReference>
<dbReference type="GO" id="GO:0009245">
    <property type="term" value="P:lipid A biosynthetic process"/>
    <property type="evidence" value="ECO:0007669"/>
    <property type="project" value="UniProtKB-UniRule"/>
</dbReference>
<dbReference type="GO" id="GO:0009029">
    <property type="term" value="F:lipid-A 4'-kinase activity"/>
    <property type="evidence" value="ECO:0007669"/>
    <property type="project" value="UniProtKB-UniRule"/>
</dbReference>
<keyword evidence="6 13" id="KW-0441">Lipid A biosynthesis</keyword>
<dbReference type="PANTHER" id="PTHR42724">
    <property type="entry name" value="TETRAACYLDISACCHARIDE 4'-KINASE"/>
    <property type="match status" value="1"/>
</dbReference>
<evidence type="ECO:0000313" key="14">
    <source>
        <dbReference type="EMBL" id="AOW20277.1"/>
    </source>
</evidence>
<evidence type="ECO:0000256" key="2">
    <source>
        <dbReference type="ARBA" id="ARBA00004870"/>
    </source>
</evidence>
<dbReference type="InterPro" id="IPR027417">
    <property type="entry name" value="P-loop_NTPase"/>
</dbReference>
<dbReference type="OrthoDB" id="9766423at2"/>